<evidence type="ECO:0000313" key="3">
    <source>
        <dbReference type="Proteomes" id="UP000297245"/>
    </source>
</evidence>
<evidence type="ECO:0000313" key="2">
    <source>
        <dbReference type="EMBL" id="THU87086.1"/>
    </source>
</evidence>
<dbReference type="AlphaFoldDB" id="A0A4S8LDQ0"/>
<keyword evidence="3" id="KW-1185">Reference proteome</keyword>
<feature type="compositionally biased region" description="Low complexity" evidence="1">
    <location>
        <begin position="138"/>
        <end position="170"/>
    </location>
</feature>
<sequence>MSSLLSIRNIPVVNFHCDFRLTNTVLAQDFAQQHNLQNTDTIPLTILVSPSKALTFTMFVQTSQYCPNGTQLILGSDVQDACMKASELSLPGVLQQSSSALRHTEPVSLPTSYSFGPLRRTFSTQSATDNRENPGAPENPSIPNVIPSSVSASCTPTPLPEPSTSTSPKSAIPLPRGDTLLFRILKDEFLSNFLDMTSSQALATYVCACSEETLRSQCETVAVADVNLEPLTRPDVRVTNGKTIIDPAWCENVSFQDESMFPLQEYPDVLVDRNGVIKDGPHCIKLRLCKPLL</sequence>
<feature type="region of interest" description="Disordered" evidence="1">
    <location>
        <begin position="125"/>
        <end position="172"/>
    </location>
</feature>
<reference evidence="2 3" key="1">
    <citation type="journal article" date="2019" name="Nat. Ecol. Evol.">
        <title>Megaphylogeny resolves global patterns of mushroom evolution.</title>
        <authorList>
            <person name="Varga T."/>
            <person name="Krizsan K."/>
            <person name="Foldi C."/>
            <person name="Dima B."/>
            <person name="Sanchez-Garcia M."/>
            <person name="Sanchez-Ramirez S."/>
            <person name="Szollosi G.J."/>
            <person name="Szarkandi J.G."/>
            <person name="Papp V."/>
            <person name="Albert L."/>
            <person name="Andreopoulos W."/>
            <person name="Angelini C."/>
            <person name="Antonin V."/>
            <person name="Barry K.W."/>
            <person name="Bougher N.L."/>
            <person name="Buchanan P."/>
            <person name="Buyck B."/>
            <person name="Bense V."/>
            <person name="Catcheside P."/>
            <person name="Chovatia M."/>
            <person name="Cooper J."/>
            <person name="Damon W."/>
            <person name="Desjardin D."/>
            <person name="Finy P."/>
            <person name="Geml J."/>
            <person name="Haridas S."/>
            <person name="Hughes K."/>
            <person name="Justo A."/>
            <person name="Karasinski D."/>
            <person name="Kautmanova I."/>
            <person name="Kiss B."/>
            <person name="Kocsube S."/>
            <person name="Kotiranta H."/>
            <person name="LaButti K.M."/>
            <person name="Lechner B.E."/>
            <person name="Liimatainen K."/>
            <person name="Lipzen A."/>
            <person name="Lukacs Z."/>
            <person name="Mihaltcheva S."/>
            <person name="Morgado L.N."/>
            <person name="Niskanen T."/>
            <person name="Noordeloos M.E."/>
            <person name="Ohm R.A."/>
            <person name="Ortiz-Santana B."/>
            <person name="Ovrebo C."/>
            <person name="Racz N."/>
            <person name="Riley R."/>
            <person name="Savchenko A."/>
            <person name="Shiryaev A."/>
            <person name="Soop K."/>
            <person name="Spirin V."/>
            <person name="Szebenyi C."/>
            <person name="Tomsovsky M."/>
            <person name="Tulloss R.E."/>
            <person name="Uehling J."/>
            <person name="Grigoriev I.V."/>
            <person name="Vagvolgyi C."/>
            <person name="Papp T."/>
            <person name="Martin F.M."/>
            <person name="Miettinen O."/>
            <person name="Hibbett D.S."/>
            <person name="Nagy L.G."/>
        </authorList>
    </citation>
    <scope>NUCLEOTIDE SEQUENCE [LARGE SCALE GENOMIC DNA]</scope>
    <source>
        <strain evidence="2 3">CBS 962.96</strain>
    </source>
</reference>
<evidence type="ECO:0000256" key="1">
    <source>
        <dbReference type="SAM" id="MobiDB-lite"/>
    </source>
</evidence>
<dbReference type="Proteomes" id="UP000297245">
    <property type="component" value="Unassembled WGS sequence"/>
</dbReference>
<gene>
    <name evidence="2" type="ORF">K435DRAFT_867634</name>
</gene>
<dbReference type="EMBL" id="ML179465">
    <property type="protein sequence ID" value="THU87086.1"/>
    <property type="molecule type" value="Genomic_DNA"/>
</dbReference>
<organism evidence="2 3">
    <name type="scientific">Dendrothele bispora (strain CBS 962.96)</name>
    <dbReference type="NCBI Taxonomy" id="1314807"/>
    <lineage>
        <taxon>Eukaryota</taxon>
        <taxon>Fungi</taxon>
        <taxon>Dikarya</taxon>
        <taxon>Basidiomycota</taxon>
        <taxon>Agaricomycotina</taxon>
        <taxon>Agaricomycetes</taxon>
        <taxon>Agaricomycetidae</taxon>
        <taxon>Agaricales</taxon>
        <taxon>Agaricales incertae sedis</taxon>
        <taxon>Dendrothele</taxon>
    </lineage>
</organism>
<protein>
    <submittedName>
        <fullName evidence="2">Uncharacterized protein</fullName>
    </submittedName>
</protein>
<name>A0A4S8LDQ0_DENBC</name>
<proteinExistence type="predicted"/>
<accession>A0A4S8LDQ0</accession>